<comment type="caution">
    <text evidence="4">The sequence shown here is derived from an EMBL/GenBank/DDBJ whole genome shotgun (WGS) entry which is preliminary data.</text>
</comment>
<dbReference type="PANTHER" id="PTHR22799:SF6">
    <property type="entry name" value="C-TYPE LECTIN DOMAIN FAMILY 4 MEMBER M-LIKE"/>
    <property type="match status" value="1"/>
</dbReference>
<dbReference type="InterPro" id="IPR016187">
    <property type="entry name" value="CTDL_fold"/>
</dbReference>
<organism evidence="4 5">
    <name type="scientific">Gryllus longicercus</name>
    <dbReference type="NCBI Taxonomy" id="2509291"/>
    <lineage>
        <taxon>Eukaryota</taxon>
        <taxon>Metazoa</taxon>
        <taxon>Ecdysozoa</taxon>
        <taxon>Arthropoda</taxon>
        <taxon>Hexapoda</taxon>
        <taxon>Insecta</taxon>
        <taxon>Pterygota</taxon>
        <taxon>Neoptera</taxon>
        <taxon>Polyneoptera</taxon>
        <taxon>Orthoptera</taxon>
        <taxon>Ensifera</taxon>
        <taxon>Gryllidea</taxon>
        <taxon>Grylloidea</taxon>
        <taxon>Gryllidae</taxon>
        <taxon>Gryllinae</taxon>
        <taxon>Gryllus</taxon>
    </lineage>
</organism>
<evidence type="ECO:0000256" key="2">
    <source>
        <dbReference type="SAM" id="SignalP"/>
    </source>
</evidence>
<name>A0AAN9V6U4_9ORTH</name>
<feature type="domain" description="C-type lectin" evidence="3">
    <location>
        <begin position="98"/>
        <end position="216"/>
    </location>
</feature>
<keyword evidence="1" id="KW-0430">Lectin</keyword>
<feature type="signal peptide" evidence="2">
    <location>
        <begin position="1"/>
        <end position="17"/>
    </location>
</feature>
<dbReference type="Pfam" id="PF00059">
    <property type="entry name" value="Lectin_C"/>
    <property type="match status" value="1"/>
</dbReference>
<keyword evidence="2" id="KW-0732">Signal</keyword>
<evidence type="ECO:0000259" key="3">
    <source>
        <dbReference type="PROSITE" id="PS50041"/>
    </source>
</evidence>
<dbReference type="SMART" id="SM00034">
    <property type="entry name" value="CLECT"/>
    <property type="match status" value="1"/>
</dbReference>
<reference evidence="4 5" key="1">
    <citation type="submission" date="2024-03" db="EMBL/GenBank/DDBJ databases">
        <title>The genome assembly and annotation of the cricket Gryllus longicercus Weissman &amp; Gray.</title>
        <authorList>
            <person name="Szrajer S."/>
            <person name="Gray D."/>
            <person name="Ylla G."/>
        </authorList>
    </citation>
    <scope>NUCLEOTIDE SEQUENCE [LARGE SCALE GENOMIC DNA]</scope>
    <source>
        <strain evidence="4">DAG 2021-001</strain>
        <tissue evidence="4">Whole body minus gut</tissue>
    </source>
</reference>
<dbReference type="Proteomes" id="UP001378592">
    <property type="component" value="Unassembled WGS sequence"/>
</dbReference>
<dbReference type="SUPFAM" id="SSF56436">
    <property type="entry name" value="C-type lectin-like"/>
    <property type="match status" value="1"/>
</dbReference>
<evidence type="ECO:0000313" key="4">
    <source>
        <dbReference type="EMBL" id="KAK7789444.1"/>
    </source>
</evidence>
<dbReference type="Gene3D" id="3.10.100.10">
    <property type="entry name" value="Mannose-Binding Protein A, subunit A"/>
    <property type="match status" value="1"/>
</dbReference>
<keyword evidence="5" id="KW-1185">Reference proteome</keyword>
<dbReference type="InterPro" id="IPR051663">
    <property type="entry name" value="CLec_Tetranectin-domain"/>
</dbReference>
<dbReference type="AlphaFoldDB" id="A0AAN9V6U4"/>
<evidence type="ECO:0000313" key="5">
    <source>
        <dbReference type="Proteomes" id="UP001378592"/>
    </source>
</evidence>
<evidence type="ECO:0000256" key="1">
    <source>
        <dbReference type="ARBA" id="ARBA00022734"/>
    </source>
</evidence>
<feature type="chain" id="PRO_5043046414" description="C-type lectin domain-containing protein" evidence="2">
    <location>
        <begin position="18"/>
        <end position="219"/>
    </location>
</feature>
<dbReference type="PROSITE" id="PS50041">
    <property type="entry name" value="C_TYPE_LECTIN_2"/>
    <property type="match status" value="1"/>
</dbReference>
<protein>
    <recommendedName>
        <fullName evidence="3">C-type lectin domain-containing protein</fullName>
    </recommendedName>
</protein>
<dbReference type="CDD" id="cd00037">
    <property type="entry name" value="CLECT"/>
    <property type="match status" value="1"/>
</dbReference>
<dbReference type="GO" id="GO:0030246">
    <property type="term" value="F:carbohydrate binding"/>
    <property type="evidence" value="ECO:0007669"/>
    <property type="project" value="UniProtKB-KW"/>
</dbReference>
<proteinExistence type="predicted"/>
<dbReference type="InterPro" id="IPR016186">
    <property type="entry name" value="C-type_lectin-like/link_sf"/>
</dbReference>
<sequence>MLLVALLLVTVVKSEEAQENCVNSKSVSLSLSHQTNGSGHSILNGQLEQPAEAAWQLEVALRDACGATARSQVLTFGLTGPSVRVPPGYALREGFGFFRAATHALSWTAARDACARDGAALAFAQSQEEAHMLATQFKFEVPGSNYTTCAWYGASDLAEEGKFVTVTGLNLNETGYANYYPGQPAGKTVENCIFINQNAGLLHDGLCSAPLAYICKLPL</sequence>
<dbReference type="PANTHER" id="PTHR22799">
    <property type="entry name" value="TETRANECTIN-RELATED"/>
    <property type="match status" value="1"/>
</dbReference>
<gene>
    <name evidence="4" type="ORF">R5R35_008613</name>
</gene>
<dbReference type="EMBL" id="JAZDUA010000756">
    <property type="protein sequence ID" value="KAK7789444.1"/>
    <property type="molecule type" value="Genomic_DNA"/>
</dbReference>
<dbReference type="InterPro" id="IPR001304">
    <property type="entry name" value="C-type_lectin-like"/>
</dbReference>
<accession>A0AAN9V6U4</accession>